<sequence>MKRILSILIASVALFAAAGAAQAAESQQPSSCQGPASQCNVFFGQ</sequence>
<name>A0A658R0N0_9BURK</name>
<feature type="chain" id="PRO_5025025944" description="Lipoprotein" evidence="1">
    <location>
        <begin position="24"/>
        <end position="45"/>
    </location>
</feature>
<feature type="signal peptide" evidence="1">
    <location>
        <begin position="1"/>
        <end position="23"/>
    </location>
</feature>
<proteinExistence type="predicted"/>
<keyword evidence="1" id="KW-0732">Signal</keyword>
<protein>
    <recommendedName>
        <fullName evidence="4">Lipoprotein</fullName>
    </recommendedName>
</protein>
<dbReference type="Proteomes" id="UP000198263">
    <property type="component" value="Unassembled WGS sequence"/>
</dbReference>
<dbReference type="EMBL" id="FCNV02000008">
    <property type="protein sequence ID" value="SAL37093.1"/>
    <property type="molecule type" value="Genomic_DNA"/>
</dbReference>
<accession>A0A658R0N0</accession>
<evidence type="ECO:0000313" key="3">
    <source>
        <dbReference type="Proteomes" id="UP000198263"/>
    </source>
</evidence>
<dbReference type="AlphaFoldDB" id="A0A658R0N0"/>
<evidence type="ECO:0000313" key="2">
    <source>
        <dbReference type="EMBL" id="SAL37093.1"/>
    </source>
</evidence>
<organism evidence="2 3">
    <name type="scientific">Caballeronia concitans</name>
    <dbReference type="NCBI Taxonomy" id="1777133"/>
    <lineage>
        <taxon>Bacteria</taxon>
        <taxon>Pseudomonadati</taxon>
        <taxon>Pseudomonadota</taxon>
        <taxon>Betaproteobacteria</taxon>
        <taxon>Burkholderiales</taxon>
        <taxon>Burkholderiaceae</taxon>
        <taxon>Caballeronia</taxon>
    </lineage>
</organism>
<keyword evidence="3" id="KW-1185">Reference proteome</keyword>
<gene>
    <name evidence="2" type="ORF">AWB72_03736</name>
</gene>
<evidence type="ECO:0008006" key="4">
    <source>
        <dbReference type="Google" id="ProtNLM"/>
    </source>
</evidence>
<dbReference type="RefSeq" id="WP_167550967.1">
    <property type="nucleotide sequence ID" value="NZ_FCNV02000008.1"/>
</dbReference>
<reference evidence="2 3" key="1">
    <citation type="submission" date="2016-01" db="EMBL/GenBank/DDBJ databases">
        <authorList>
            <person name="Peeters C."/>
        </authorList>
    </citation>
    <scope>NUCLEOTIDE SEQUENCE [LARGE SCALE GENOMIC DNA]</scope>
    <source>
        <strain evidence="2">LMG 29315</strain>
    </source>
</reference>
<comment type="caution">
    <text evidence="2">The sequence shown here is derived from an EMBL/GenBank/DDBJ whole genome shotgun (WGS) entry which is preliminary data.</text>
</comment>
<evidence type="ECO:0000256" key="1">
    <source>
        <dbReference type="SAM" id="SignalP"/>
    </source>
</evidence>